<gene>
    <name evidence="1" type="ordered locus">Despr_1024</name>
</gene>
<evidence type="ECO:0000313" key="1">
    <source>
        <dbReference type="EMBL" id="ADW17196.1"/>
    </source>
</evidence>
<dbReference type="InterPro" id="IPR036890">
    <property type="entry name" value="HATPase_C_sf"/>
</dbReference>
<dbReference type="InterPro" id="IPR011856">
    <property type="entry name" value="tRNA_endonuc-like_dom_sf"/>
</dbReference>
<dbReference type="Proteomes" id="UP000006365">
    <property type="component" value="Chromosome"/>
</dbReference>
<keyword evidence="2" id="KW-1185">Reference proteome</keyword>
<protein>
    <recommendedName>
        <fullName evidence="3">Phosphonate ABC transporter permease</fullName>
    </recommendedName>
</protein>
<name>A0A7U3YKR4_DESPD</name>
<dbReference type="EMBL" id="CP002364">
    <property type="protein sequence ID" value="ADW17196.1"/>
    <property type="molecule type" value="Genomic_DNA"/>
</dbReference>
<proteinExistence type="predicted"/>
<dbReference type="Pfam" id="PF13589">
    <property type="entry name" value="HATPase_c_3"/>
    <property type="match status" value="1"/>
</dbReference>
<sequence>MSQLRFHVDTRLAFLLSENYRSTENAIKELVDNAWDADAERVKVFLPEPLTVNPEIIVEDDGTGMIEEELRREYLFIASDRRQRRGERTASKKRKVKGRKGIGKFAGLMTASTMKLETCARGICSSFSVTRDEFKKFDDIEGMPINLFTKKVSQEKHGTRIILSNLNQDLTFPNPTKLKQLLIQEYGREIDFNVEVNGKELGIDDVQGNFTEIKKEIPKVGEVNLQFTISNQKRKLRQPGIAIRVGGKIVGNPSFFGLEKVDDFPPKLLDKLYGEVEADGLADHVTADWGALIENSELLKKVEDVFQPILKEKFKEEYGREINLAQARLKKKINERLALLPEHKREYADKAIKKILQRYYGEPESKLEPIVNVVLDSLERSDYRIVIEHLYEASNSDIATLAEVLCEFGLIELAIMAEQTNGRLTFLDYLEQICINPTTLEELPHKAIENNLWVIGHEFTLFSSNKTLKRQVEEYLEKDYKSNIGEKRPDLLLNENILQEYLLIEFKRPSHNLIYKDYQQATRYRNDFGKYTDKEIKVVIIGGKRGGDLPPKKHREPSVEILVYPELISAARKRLDWLLKELRNRTN</sequence>
<dbReference type="GO" id="GO:0003676">
    <property type="term" value="F:nucleic acid binding"/>
    <property type="evidence" value="ECO:0007669"/>
    <property type="project" value="InterPro"/>
</dbReference>
<dbReference type="AlphaFoldDB" id="A0A7U3YKR4"/>
<dbReference type="SUPFAM" id="SSF55874">
    <property type="entry name" value="ATPase domain of HSP90 chaperone/DNA topoisomerase II/histidine kinase"/>
    <property type="match status" value="1"/>
</dbReference>
<dbReference type="Gene3D" id="3.40.1350.10">
    <property type="match status" value="1"/>
</dbReference>
<evidence type="ECO:0008006" key="3">
    <source>
        <dbReference type="Google" id="ProtNLM"/>
    </source>
</evidence>
<dbReference type="KEGG" id="dpr:Despr_1024"/>
<evidence type="ECO:0000313" key="2">
    <source>
        <dbReference type="Proteomes" id="UP000006365"/>
    </source>
</evidence>
<organism evidence="1 2">
    <name type="scientific">Desulfobulbus propionicus (strain ATCC 33891 / DSM 2032 / VKM B-1956 / 1pr3)</name>
    <dbReference type="NCBI Taxonomy" id="577650"/>
    <lineage>
        <taxon>Bacteria</taxon>
        <taxon>Pseudomonadati</taxon>
        <taxon>Thermodesulfobacteriota</taxon>
        <taxon>Desulfobulbia</taxon>
        <taxon>Desulfobulbales</taxon>
        <taxon>Desulfobulbaceae</taxon>
        <taxon>Desulfobulbus</taxon>
    </lineage>
</organism>
<accession>A0A7U3YKR4</accession>
<reference evidence="1 2" key="1">
    <citation type="journal article" date="2011" name="Stand. Genomic Sci.">
        <title>Complete genome sequence of Desulfobulbus propionicus type strain (1pr3).</title>
        <authorList>
            <person name="Pagani I."/>
            <person name="Lapidus A."/>
            <person name="Nolan M."/>
            <person name="Lucas S."/>
            <person name="Hammon N."/>
            <person name="Deshpande S."/>
            <person name="Cheng J.F."/>
            <person name="Chertkov O."/>
            <person name="Davenport K."/>
            <person name="Tapia R."/>
            <person name="Han C."/>
            <person name="Goodwin L."/>
            <person name="Pitluck S."/>
            <person name="Liolios K."/>
            <person name="Mavromatis K."/>
            <person name="Ivanova N."/>
            <person name="Mikhailova N."/>
            <person name="Pati A."/>
            <person name="Chen A."/>
            <person name="Palaniappan K."/>
            <person name="Land M."/>
            <person name="Hauser L."/>
            <person name="Chang Y.J."/>
            <person name="Jeffries C.D."/>
            <person name="Detter J.C."/>
            <person name="Brambilla E."/>
            <person name="Kannan K.P."/>
            <person name="Djao O.D."/>
            <person name="Rohde M."/>
            <person name="Pukall R."/>
            <person name="Spring S."/>
            <person name="Goker M."/>
            <person name="Sikorski J."/>
            <person name="Woyke T."/>
            <person name="Bristow J."/>
            <person name="Eisen J.A."/>
            <person name="Markowitz V."/>
            <person name="Hugenholtz P."/>
            <person name="Kyrpides N.C."/>
            <person name="Klenk H.P."/>
        </authorList>
    </citation>
    <scope>NUCLEOTIDE SEQUENCE [LARGE SCALE GENOMIC DNA]</scope>
    <source>
        <strain evidence="2">ATCC 33891 / DSM 2032 / 1pr3</strain>
    </source>
</reference>
<dbReference type="RefSeq" id="WP_015723739.1">
    <property type="nucleotide sequence ID" value="NC_014972.1"/>
</dbReference>
<dbReference type="Gene3D" id="3.30.565.10">
    <property type="entry name" value="Histidine kinase-like ATPase, C-terminal domain"/>
    <property type="match status" value="1"/>
</dbReference>